<organism evidence="2 3">
    <name type="scientific">Sphingobium xenophagum</name>
    <dbReference type="NCBI Taxonomy" id="121428"/>
    <lineage>
        <taxon>Bacteria</taxon>
        <taxon>Pseudomonadati</taxon>
        <taxon>Pseudomonadota</taxon>
        <taxon>Alphaproteobacteria</taxon>
        <taxon>Sphingomonadales</taxon>
        <taxon>Sphingomonadaceae</taxon>
        <taxon>Sphingobium</taxon>
    </lineage>
</organism>
<gene>
    <name evidence="2" type="ORF">MBESOW_P3609</name>
</gene>
<reference evidence="2 3" key="1">
    <citation type="submission" date="2014-12" db="EMBL/GenBank/DDBJ databases">
        <title>Whole genome sequencing of Sphingobium xenophagum OW59.</title>
        <authorList>
            <person name="Ohta Y."/>
            <person name="Nishi S."/>
            <person name="Hatada Y."/>
        </authorList>
    </citation>
    <scope>NUCLEOTIDE SEQUENCE [LARGE SCALE GENOMIC DNA]</scope>
    <source>
        <strain evidence="2 3">OW59</strain>
    </source>
</reference>
<proteinExistence type="predicted"/>
<sequence>MLALQAMEGAMKADHANGFDHGLDVGDDVHGLLAYARSVSDRALGVDAVAQAIVTVIQAERRFARLCYTLLVTGGIANAVFCAFAAAWILQVPLVEAIFIGICAGMGASSTGLILIAWDAIAQRLRDFTQRWRRA</sequence>
<keyword evidence="3" id="KW-1185">Reference proteome</keyword>
<keyword evidence="1" id="KW-0812">Transmembrane</keyword>
<protein>
    <submittedName>
        <fullName evidence="2">Uncharacterized protein</fullName>
    </submittedName>
</protein>
<keyword evidence="1" id="KW-0472">Membrane</keyword>
<evidence type="ECO:0000313" key="2">
    <source>
        <dbReference type="EMBL" id="GBH32379.1"/>
    </source>
</evidence>
<dbReference type="Proteomes" id="UP000290975">
    <property type="component" value="Unassembled WGS sequence"/>
</dbReference>
<dbReference type="AlphaFoldDB" id="A0A401J6V2"/>
<dbReference type="EMBL" id="BBQY01000037">
    <property type="protein sequence ID" value="GBH32379.1"/>
    <property type="molecule type" value="Genomic_DNA"/>
</dbReference>
<comment type="caution">
    <text evidence="2">The sequence shown here is derived from an EMBL/GenBank/DDBJ whole genome shotgun (WGS) entry which is preliminary data.</text>
</comment>
<evidence type="ECO:0000256" key="1">
    <source>
        <dbReference type="SAM" id="Phobius"/>
    </source>
</evidence>
<keyword evidence="1" id="KW-1133">Transmembrane helix</keyword>
<accession>A0A401J6V2</accession>
<name>A0A401J6V2_SPHXE</name>
<feature type="transmembrane region" description="Helical" evidence="1">
    <location>
        <begin position="66"/>
        <end position="91"/>
    </location>
</feature>
<evidence type="ECO:0000313" key="3">
    <source>
        <dbReference type="Proteomes" id="UP000290975"/>
    </source>
</evidence>
<feature type="transmembrane region" description="Helical" evidence="1">
    <location>
        <begin position="97"/>
        <end position="121"/>
    </location>
</feature>